<comment type="caution">
    <text evidence="6">The sequence shown here is derived from an EMBL/GenBank/DDBJ whole genome shotgun (WGS) entry which is preliminary data.</text>
</comment>
<dbReference type="Pfam" id="PF07730">
    <property type="entry name" value="HisKA_3"/>
    <property type="match status" value="1"/>
</dbReference>
<feature type="transmembrane region" description="Helical" evidence="4">
    <location>
        <begin position="68"/>
        <end position="88"/>
    </location>
</feature>
<evidence type="ECO:0000313" key="7">
    <source>
        <dbReference type="Proteomes" id="UP001501470"/>
    </source>
</evidence>
<feature type="transmembrane region" description="Helical" evidence="4">
    <location>
        <begin position="273"/>
        <end position="294"/>
    </location>
</feature>
<dbReference type="PANTHER" id="PTHR24421">
    <property type="entry name" value="NITRATE/NITRITE SENSOR PROTEIN NARX-RELATED"/>
    <property type="match status" value="1"/>
</dbReference>
<dbReference type="EMBL" id="BAAAQD010000026">
    <property type="protein sequence ID" value="GAA1557776.1"/>
    <property type="molecule type" value="Genomic_DNA"/>
</dbReference>
<dbReference type="Gene3D" id="1.20.5.1930">
    <property type="match status" value="1"/>
</dbReference>
<evidence type="ECO:0000256" key="1">
    <source>
        <dbReference type="ARBA" id="ARBA00022679"/>
    </source>
</evidence>
<keyword evidence="1" id="KW-0808">Transferase</keyword>
<dbReference type="InterPro" id="IPR050482">
    <property type="entry name" value="Sensor_HK_TwoCompSys"/>
</dbReference>
<feature type="transmembrane region" description="Helical" evidence="4">
    <location>
        <begin position="134"/>
        <end position="155"/>
    </location>
</feature>
<proteinExistence type="predicted"/>
<dbReference type="RefSeq" id="WP_344511046.1">
    <property type="nucleotide sequence ID" value="NZ_BAAAQD010000026.1"/>
</dbReference>
<gene>
    <name evidence="6" type="ORF">GCM10009827_093380</name>
</gene>
<dbReference type="InterPro" id="IPR003594">
    <property type="entry name" value="HATPase_dom"/>
</dbReference>
<feature type="transmembrane region" description="Helical" evidence="4">
    <location>
        <begin position="108"/>
        <end position="127"/>
    </location>
</feature>
<name>A0ABN2CHI7_9ACTN</name>
<feature type="domain" description="Histidine kinase/HSP90-like ATPase" evidence="5">
    <location>
        <begin position="563"/>
        <end position="653"/>
    </location>
</feature>
<dbReference type="InterPro" id="IPR011712">
    <property type="entry name" value="Sig_transdc_His_kin_sub3_dim/P"/>
</dbReference>
<dbReference type="CDD" id="cd16917">
    <property type="entry name" value="HATPase_UhpB-NarQ-NarX-like"/>
    <property type="match status" value="1"/>
</dbReference>
<feature type="transmembrane region" description="Helical" evidence="4">
    <location>
        <begin position="208"/>
        <end position="228"/>
    </location>
</feature>
<organism evidence="6 7">
    <name type="scientific">Dactylosporangium maewongense</name>
    <dbReference type="NCBI Taxonomy" id="634393"/>
    <lineage>
        <taxon>Bacteria</taxon>
        <taxon>Bacillati</taxon>
        <taxon>Actinomycetota</taxon>
        <taxon>Actinomycetes</taxon>
        <taxon>Micromonosporales</taxon>
        <taxon>Micromonosporaceae</taxon>
        <taxon>Dactylosporangium</taxon>
    </lineage>
</organism>
<keyword evidence="4" id="KW-0812">Transmembrane</keyword>
<dbReference type="Pfam" id="PF02518">
    <property type="entry name" value="HATPase_c"/>
    <property type="match status" value="1"/>
</dbReference>
<dbReference type="InterPro" id="IPR036890">
    <property type="entry name" value="HATPase_C_sf"/>
</dbReference>
<accession>A0ABN2CHI7</accession>
<evidence type="ECO:0000259" key="5">
    <source>
        <dbReference type="SMART" id="SM00387"/>
    </source>
</evidence>
<feature type="transmembrane region" description="Helical" evidence="4">
    <location>
        <begin position="175"/>
        <end position="196"/>
    </location>
</feature>
<feature type="transmembrane region" description="Helical" evidence="4">
    <location>
        <begin position="240"/>
        <end position="261"/>
    </location>
</feature>
<evidence type="ECO:0000313" key="6">
    <source>
        <dbReference type="EMBL" id="GAA1557776.1"/>
    </source>
</evidence>
<protein>
    <recommendedName>
        <fullName evidence="5">Histidine kinase/HSP90-like ATPase domain-containing protein</fullName>
    </recommendedName>
</protein>
<sequence>MAIVRRRPALAWAVLVLTLGLTAATVAAWSVARPPLDTVQLYVLVDVLDGAVYGAAAWVVLRRASHAAGWIFVAAGVGGAVSGFSRTWGLLAAGMPGLWTHRLLTDAWSWAWIPGLFGLLILLPWLLPPRRPTAGVRALLAFGVAFIGIVTVVVATDPWTARAGGAVPQGLRRAVFGWSEPVLVLLGLAAAAGVFLRRHRAPATEQGGLGWLAWATVLLSLAFLPLAVAPAASGVAPPLLMLASQALFPAAVFTVVLRLRLWRVDIAVRRTMLWLLMTTLVVAGYAGSVALVGATGAPTPQILATAAVAIAFSPVRQWAQRRVDRLVYGERTADLIRTVSDGLHGAAEPGRQLRDVAEGIAASMRLVGCVVTVDGAAVGVLVTGLAGEPMSVPLTRDGRAIGELVAWPPAGERLDGRSAATLAGLAPVVAALVDLTRLDRELTRSRARVAQARDSERRKLRRDLHDGLGPALSGMGFALAGARNLLRADLDRPAVAAADRLLAGLGDEAARYAGQVRDLARDLVPPVLDTDGLLPALQELSHRYAAVGLTVRVEAEAVPLPEDAVVAIYAVVTEAVRNVHRHSGADACTVAVHRQTECVEVSVLDQGNGFGTRARAGVGLQSMRERAEGLGGVLTVDGRAGGTAVRLTIPVRRP</sequence>
<keyword evidence="4" id="KW-0472">Membrane</keyword>
<evidence type="ECO:0000256" key="3">
    <source>
        <dbReference type="ARBA" id="ARBA00023012"/>
    </source>
</evidence>
<dbReference type="Gene3D" id="3.30.565.10">
    <property type="entry name" value="Histidine kinase-like ATPase, C-terminal domain"/>
    <property type="match status" value="1"/>
</dbReference>
<evidence type="ECO:0000256" key="4">
    <source>
        <dbReference type="SAM" id="Phobius"/>
    </source>
</evidence>
<evidence type="ECO:0000256" key="2">
    <source>
        <dbReference type="ARBA" id="ARBA00022777"/>
    </source>
</evidence>
<dbReference type="Proteomes" id="UP001501470">
    <property type="component" value="Unassembled WGS sequence"/>
</dbReference>
<feature type="transmembrane region" description="Helical" evidence="4">
    <location>
        <begin position="38"/>
        <end position="61"/>
    </location>
</feature>
<keyword evidence="4" id="KW-1133">Transmembrane helix</keyword>
<keyword evidence="2" id="KW-0418">Kinase</keyword>
<dbReference type="SMART" id="SM00387">
    <property type="entry name" value="HATPase_c"/>
    <property type="match status" value="1"/>
</dbReference>
<dbReference type="SUPFAM" id="SSF55874">
    <property type="entry name" value="ATPase domain of HSP90 chaperone/DNA topoisomerase II/histidine kinase"/>
    <property type="match status" value="1"/>
</dbReference>
<reference evidence="6 7" key="1">
    <citation type="journal article" date="2019" name="Int. J. Syst. Evol. Microbiol.">
        <title>The Global Catalogue of Microorganisms (GCM) 10K type strain sequencing project: providing services to taxonomists for standard genome sequencing and annotation.</title>
        <authorList>
            <consortium name="The Broad Institute Genomics Platform"/>
            <consortium name="The Broad Institute Genome Sequencing Center for Infectious Disease"/>
            <person name="Wu L."/>
            <person name="Ma J."/>
        </authorList>
    </citation>
    <scope>NUCLEOTIDE SEQUENCE [LARGE SCALE GENOMIC DNA]</scope>
    <source>
        <strain evidence="6 7">JCM 15933</strain>
    </source>
</reference>
<keyword evidence="7" id="KW-1185">Reference proteome</keyword>
<keyword evidence="3" id="KW-0902">Two-component regulatory system</keyword>